<feature type="signal peptide" evidence="5">
    <location>
        <begin position="1"/>
        <end position="28"/>
    </location>
</feature>
<evidence type="ECO:0000256" key="1">
    <source>
        <dbReference type="ARBA" id="ARBA00022617"/>
    </source>
</evidence>
<evidence type="ECO:0000256" key="2">
    <source>
        <dbReference type="ARBA" id="ARBA00022723"/>
    </source>
</evidence>
<protein>
    <submittedName>
        <fullName evidence="7">Mono/diheme cytochrome c family protein</fullName>
    </submittedName>
</protein>
<dbReference type="Gene3D" id="1.10.760.10">
    <property type="entry name" value="Cytochrome c-like domain"/>
    <property type="match status" value="1"/>
</dbReference>
<keyword evidence="1 4" id="KW-0349">Heme</keyword>
<keyword evidence="5" id="KW-0732">Signal</keyword>
<evidence type="ECO:0000256" key="3">
    <source>
        <dbReference type="ARBA" id="ARBA00023004"/>
    </source>
</evidence>
<dbReference type="InterPro" id="IPR036909">
    <property type="entry name" value="Cyt_c-like_dom_sf"/>
</dbReference>
<dbReference type="SUPFAM" id="SSF46626">
    <property type="entry name" value="Cytochrome c"/>
    <property type="match status" value="1"/>
</dbReference>
<dbReference type="GO" id="GO:0020037">
    <property type="term" value="F:heme binding"/>
    <property type="evidence" value="ECO:0007669"/>
    <property type="project" value="InterPro"/>
</dbReference>
<organism evidence="7 8">
    <name type="scientific">Granulicella mallensis</name>
    <dbReference type="NCBI Taxonomy" id="940614"/>
    <lineage>
        <taxon>Bacteria</taxon>
        <taxon>Pseudomonadati</taxon>
        <taxon>Acidobacteriota</taxon>
        <taxon>Terriglobia</taxon>
        <taxon>Terriglobales</taxon>
        <taxon>Acidobacteriaceae</taxon>
        <taxon>Granulicella</taxon>
    </lineage>
</organism>
<sequence>MNSDSNKMLRRVPGLSILCALPFLLCLAGCDSTPPPIPLTQLNPQQARGHQVYQAHCAQCHYDRVSDPLHGPPLRGVFKKQYLPSGAPANDERVTATVLHGRNLMPAQPNTDPQDLDDVLAYLHTL</sequence>
<evidence type="ECO:0000256" key="5">
    <source>
        <dbReference type="SAM" id="SignalP"/>
    </source>
</evidence>
<keyword evidence="3 4" id="KW-0408">Iron</keyword>
<accession>A0A7W7ZNV1</accession>
<evidence type="ECO:0000259" key="6">
    <source>
        <dbReference type="PROSITE" id="PS51007"/>
    </source>
</evidence>
<reference evidence="7 8" key="1">
    <citation type="submission" date="2020-08" db="EMBL/GenBank/DDBJ databases">
        <title>Genomic Encyclopedia of Type Strains, Phase IV (KMG-V): Genome sequencing to study the core and pangenomes of soil and plant-associated prokaryotes.</title>
        <authorList>
            <person name="Whitman W."/>
        </authorList>
    </citation>
    <scope>NUCLEOTIDE SEQUENCE [LARGE SCALE GENOMIC DNA]</scope>
    <source>
        <strain evidence="7 8">X5P3</strain>
    </source>
</reference>
<dbReference type="RefSeq" id="WP_311733058.1">
    <property type="nucleotide sequence ID" value="NZ_JACHIO010000006.1"/>
</dbReference>
<gene>
    <name evidence="7" type="ORF">HDF15_001680</name>
</gene>
<evidence type="ECO:0000313" key="8">
    <source>
        <dbReference type="Proteomes" id="UP000584867"/>
    </source>
</evidence>
<dbReference type="Proteomes" id="UP000584867">
    <property type="component" value="Unassembled WGS sequence"/>
</dbReference>
<name>A0A7W7ZNV1_9BACT</name>
<dbReference type="Pfam" id="PF13442">
    <property type="entry name" value="Cytochrome_CBB3"/>
    <property type="match status" value="1"/>
</dbReference>
<dbReference type="GO" id="GO:0046872">
    <property type="term" value="F:metal ion binding"/>
    <property type="evidence" value="ECO:0007669"/>
    <property type="project" value="UniProtKB-KW"/>
</dbReference>
<feature type="chain" id="PRO_5030630964" evidence="5">
    <location>
        <begin position="29"/>
        <end position="126"/>
    </location>
</feature>
<evidence type="ECO:0000313" key="7">
    <source>
        <dbReference type="EMBL" id="MBB5063338.1"/>
    </source>
</evidence>
<dbReference type="EMBL" id="JACHIO010000006">
    <property type="protein sequence ID" value="MBB5063338.1"/>
    <property type="molecule type" value="Genomic_DNA"/>
</dbReference>
<feature type="domain" description="Cytochrome c" evidence="6">
    <location>
        <begin position="44"/>
        <end position="126"/>
    </location>
</feature>
<evidence type="ECO:0000256" key="4">
    <source>
        <dbReference type="PROSITE-ProRule" id="PRU00433"/>
    </source>
</evidence>
<dbReference type="GO" id="GO:0009055">
    <property type="term" value="F:electron transfer activity"/>
    <property type="evidence" value="ECO:0007669"/>
    <property type="project" value="InterPro"/>
</dbReference>
<dbReference type="InterPro" id="IPR009056">
    <property type="entry name" value="Cyt_c-like_dom"/>
</dbReference>
<proteinExistence type="predicted"/>
<keyword evidence="2 4" id="KW-0479">Metal-binding</keyword>
<dbReference type="PROSITE" id="PS51007">
    <property type="entry name" value="CYTC"/>
    <property type="match status" value="1"/>
</dbReference>
<dbReference type="AlphaFoldDB" id="A0A7W7ZNV1"/>
<comment type="caution">
    <text evidence="7">The sequence shown here is derived from an EMBL/GenBank/DDBJ whole genome shotgun (WGS) entry which is preliminary data.</text>
</comment>